<reference evidence="1" key="1">
    <citation type="submission" date="2014-09" db="EMBL/GenBank/DDBJ databases">
        <authorList>
            <person name="Magalhaes I.L.F."/>
            <person name="Oliveira U."/>
            <person name="Santos F.R."/>
            <person name="Vidigal T.H.D.A."/>
            <person name="Brescovit A.D."/>
            <person name="Santos A.J."/>
        </authorList>
    </citation>
    <scope>NUCLEOTIDE SEQUENCE</scope>
    <source>
        <tissue evidence="1">Shoot tissue taken approximately 20 cm above the soil surface</tissue>
    </source>
</reference>
<name>A0A0A8YCR6_ARUDO</name>
<reference evidence="1" key="2">
    <citation type="journal article" date="2015" name="Data Brief">
        <title>Shoot transcriptome of the giant reed, Arundo donax.</title>
        <authorList>
            <person name="Barrero R.A."/>
            <person name="Guerrero F.D."/>
            <person name="Moolhuijzen P."/>
            <person name="Goolsby J.A."/>
            <person name="Tidwell J."/>
            <person name="Bellgard S.E."/>
            <person name="Bellgard M.I."/>
        </authorList>
    </citation>
    <scope>NUCLEOTIDE SEQUENCE</scope>
    <source>
        <tissue evidence="1">Shoot tissue taken approximately 20 cm above the soil surface</tissue>
    </source>
</reference>
<organism evidence="1">
    <name type="scientific">Arundo donax</name>
    <name type="common">Giant reed</name>
    <name type="synonym">Donax arundinaceus</name>
    <dbReference type="NCBI Taxonomy" id="35708"/>
    <lineage>
        <taxon>Eukaryota</taxon>
        <taxon>Viridiplantae</taxon>
        <taxon>Streptophyta</taxon>
        <taxon>Embryophyta</taxon>
        <taxon>Tracheophyta</taxon>
        <taxon>Spermatophyta</taxon>
        <taxon>Magnoliopsida</taxon>
        <taxon>Liliopsida</taxon>
        <taxon>Poales</taxon>
        <taxon>Poaceae</taxon>
        <taxon>PACMAD clade</taxon>
        <taxon>Arundinoideae</taxon>
        <taxon>Arundineae</taxon>
        <taxon>Arundo</taxon>
    </lineage>
</organism>
<dbReference type="AlphaFoldDB" id="A0A0A8YCR6"/>
<accession>A0A0A8YCR6</accession>
<sequence length="18" mass="2162">MLMWITVQQSGFHALDQR</sequence>
<dbReference type="EMBL" id="GBRH01274582">
    <property type="protein sequence ID" value="JAD23313.1"/>
    <property type="molecule type" value="Transcribed_RNA"/>
</dbReference>
<protein>
    <submittedName>
        <fullName evidence="1">Uncharacterized protein</fullName>
    </submittedName>
</protein>
<proteinExistence type="predicted"/>
<evidence type="ECO:0000313" key="1">
    <source>
        <dbReference type="EMBL" id="JAD23313.1"/>
    </source>
</evidence>